<evidence type="ECO:0000256" key="7">
    <source>
        <dbReference type="ARBA" id="ARBA00023136"/>
    </source>
</evidence>
<comment type="subcellular location">
    <subcellularLocation>
        <location evidence="1">Cell membrane</location>
        <topology evidence="1">Multi-pass membrane protein</topology>
    </subcellularLocation>
</comment>
<keyword evidence="6 8" id="KW-1133">Transmembrane helix</keyword>
<feature type="transmembrane region" description="Helical" evidence="8">
    <location>
        <begin position="7"/>
        <end position="24"/>
    </location>
</feature>
<accession>A0A3N4PNC7</accession>
<keyword evidence="3" id="KW-0328">Glycosyltransferase</keyword>
<keyword evidence="5 8" id="KW-0812">Transmembrane</keyword>
<feature type="transmembrane region" description="Helical" evidence="8">
    <location>
        <begin position="291"/>
        <end position="309"/>
    </location>
</feature>
<feature type="transmembrane region" description="Helical" evidence="8">
    <location>
        <begin position="44"/>
        <end position="62"/>
    </location>
</feature>
<evidence type="ECO:0000256" key="5">
    <source>
        <dbReference type="ARBA" id="ARBA00022692"/>
    </source>
</evidence>
<keyword evidence="11" id="KW-1185">Reference proteome</keyword>
<dbReference type="PANTHER" id="PTHR33908">
    <property type="entry name" value="MANNOSYLTRANSFERASE YKCB-RELATED"/>
    <property type="match status" value="1"/>
</dbReference>
<dbReference type="InterPro" id="IPR050297">
    <property type="entry name" value="LipidA_mod_glycosyltrf_83"/>
</dbReference>
<keyword evidence="7 8" id="KW-0472">Membrane</keyword>
<feature type="transmembrane region" description="Helical" evidence="8">
    <location>
        <begin position="69"/>
        <end position="90"/>
    </location>
</feature>
<dbReference type="OrthoDB" id="9813729at2"/>
<feature type="transmembrane region" description="Helical" evidence="8">
    <location>
        <begin position="268"/>
        <end position="285"/>
    </location>
</feature>
<evidence type="ECO:0000313" key="10">
    <source>
        <dbReference type="EMBL" id="RPE05817.1"/>
    </source>
</evidence>
<dbReference type="AlphaFoldDB" id="A0A3N4PNC7"/>
<keyword evidence="2" id="KW-1003">Cell membrane</keyword>
<organism evidence="10 11">
    <name type="scientific">Chitinophaga lutea</name>
    <dbReference type="NCBI Taxonomy" id="2488634"/>
    <lineage>
        <taxon>Bacteria</taxon>
        <taxon>Pseudomonadati</taxon>
        <taxon>Bacteroidota</taxon>
        <taxon>Chitinophagia</taxon>
        <taxon>Chitinophagales</taxon>
        <taxon>Chitinophagaceae</taxon>
        <taxon>Chitinophaga</taxon>
    </lineage>
</organism>
<dbReference type="GO" id="GO:0005886">
    <property type="term" value="C:plasma membrane"/>
    <property type="evidence" value="ECO:0007669"/>
    <property type="project" value="UniProtKB-SubCell"/>
</dbReference>
<evidence type="ECO:0000256" key="1">
    <source>
        <dbReference type="ARBA" id="ARBA00004651"/>
    </source>
</evidence>
<feature type="transmembrane region" description="Helical" evidence="8">
    <location>
        <begin position="96"/>
        <end position="117"/>
    </location>
</feature>
<evidence type="ECO:0000256" key="3">
    <source>
        <dbReference type="ARBA" id="ARBA00022676"/>
    </source>
</evidence>
<dbReference type="EMBL" id="RPDH01000003">
    <property type="protein sequence ID" value="RPE05817.1"/>
    <property type="molecule type" value="Genomic_DNA"/>
</dbReference>
<protein>
    <submittedName>
        <fullName evidence="10">Glycosyl transferase</fullName>
    </submittedName>
</protein>
<dbReference type="GO" id="GO:0016763">
    <property type="term" value="F:pentosyltransferase activity"/>
    <property type="evidence" value="ECO:0007669"/>
    <property type="project" value="TreeGrafter"/>
</dbReference>
<feature type="transmembrane region" description="Helical" evidence="8">
    <location>
        <begin position="240"/>
        <end position="261"/>
    </location>
</feature>
<feature type="transmembrane region" description="Helical" evidence="8">
    <location>
        <begin position="316"/>
        <end position="336"/>
    </location>
</feature>
<sequence length="506" mass="58214">MNKKHLILAGFVLLKFILHYSLIGPEYELHRDEFLYLDQARHPAWGYISVPPLTAWLSRIVGLLGNGIFWVKFFPALFGALTMVVVWKAIESLKGNLFALILGATGVLFSVLLRLNILYQPNSLDVLCWTAFYYALIRYIQNEHPRWLYIGAVVFAIGFLNKYNVVFQLIGLLPAILLTEHRRIFTNRHFYFAILTGLVLIAPNLVWQYSNNFPVVWHMKELAKTQLVNVDRVDFLKTQLLFFLGALFIILAGLYALWAYAPFRKYRLFFWALVFTLATFIYFKAKDYYAIGLYPVYIAFGAAYLGVLLQEGWKRYLQPVAVAIPVLLFLPMYSVVFPNKSPAYIEQNGDRYKALGLLRWEDGKDHSLPQDFADMQGWKELAQKVAKVHAAYPDPGNTLVLCDNYGQAGAINYYTNGKVRAVSFNADYVEWFELSRPYRNLVRVISYDEVEQELRDISPYFDTVVVADSLTNRFARERGTTIVAFSGAKVDVNAKIREEVAEVKKR</sequence>
<evidence type="ECO:0000259" key="9">
    <source>
        <dbReference type="Pfam" id="PF13231"/>
    </source>
</evidence>
<keyword evidence="4 10" id="KW-0808">Transferase</keyword>
<reference evidence="10 11" key="1">
    <citation type="submission" date="2018-11" db="EMBL/GenBank/DDBJ databases">
        <title>Chitinophaga lutea sp.nov., isolate from arsenic contaminated soil.</title>
        <authorList>
            <person name="Zong Y."/>
        </authorList>
    </citation>
    <scope>NUCLEOTIDE SEQUENCE [LARGE SCALE GENOMIC DNA]</scope>
    <source>
        <strain evidence="10 11">ZY74</strain>
    </source>
</reference>
<feature type="transmembrane region" description="Helical" evidence="8">
    <location>
        <begin position="147"/>
        <end position="178"/>
    </location>
</feature>
<evidence type="ECO:0000256" key="4">
    <source>
        <dbReference type="ARBA" id="ARBA00022679"/>
    </source>
</evidence>
<dbReference type="Pfam" id="PF13231">
    <property type="entry name" value="PMT_2"/>
    <property type="match status" value="1"/>
</dbReference>
<evidence type="ECO:0000313" key="11">
    <source>
        <dbReference type="Proteomes" id="UP000278351"/>
    </source>
</evidence>
<dbReference type="PANTHER" id="PTHR33908:SF11">
    <property type="entry name" value="MEMBRANE PROTEIN"/>
    <property type="match status" value="1"/>
</dbReference>
<dbReference type="RefSeq" id="WP_123849470.1">
    <property type="nucleotide sequence ID" value="NZ_RPDH01000003.1"/>
</dbReference>
<feature type="transmembrane region" description="Helical" evidence="8">
    <location>
        <begin position="190"/>
        <end position="209"/>
    </location>
</feature>
<proteinExistence type="predicted"/>
<dbReference type="Proteomes" id="UP000278351">
    <property type="component" value="Unassembled WGS sequence"/>
</dbReference>
<evidence type="ECO:0000256" key="6">
    <source>
        <dbReference type="ARBA" id="ARBA00022989"/>
    </source>
</evidence>
<name>A0A3N4PNC7_9BACT</name>
<evidence type="ECO:0000256" key="8">
    <source>
        <dbReference type="SAM" id="Phobius"/>
    </source>
</evidence>
<dbReference type="GO" id="GO:0009103">
    <property type="term" value="P:lipopolysaccharide biosynthetic process"/>
    <property type="evidence" value="ECO:0007669"/>
    <property type="project" value="UniProtKB-ARBA"/>
</dbReference>
<gene>
    <name evidence="10" type="ORF">EGT74_26000</name>
</gene>
<feature type="domain" description="Glycosyltransferase RgtA/B/C/D-like" evidence="9">
    <location>
        <begin position="50"/>
        <end position="207"/>
    </location>
</feature>
<feature type="transmembrane region" description="Helical" evidence="8">
    <location>
        <begin position="124"/>
        <end position="141"/>
    </location>
</feature>
<comment type="caution">
    <text evidence="10">The sequence shown here is derived from an EMBL/GenBank/DDBJ whole genome shotgun (WGS) entry which is preliminary data.</text>
</comment>
<dbReference type="InterPro" id="IPR038731">
    <property type="entry name" value="RgtA/B/C-like"/>
</dbReference>
<evidence type="ECO:0000256" key="2">
    <source>
        <dbReference type="ARBA" id="ARBA00022475"/>
    </source>
</evidence>